<dbReference type="PROSITE" id="PS01081">
    <property type="entry name" value="HTH_TETR_1"/>
    <property type="match status" value="1"/>
</dbReference>
<evidence type="ECO:0000259" key="3">
    <source>
        <dbReference type="PROSITE" id="PS50977"/>
    </source>
</evidence>
<sequence>MRWFFLRFSFTRKRTFTCEEGGVVHEVVERILKASIEEFSEKGYAAASTNSIAKKAKVSKGLLFHYFKSKENLYIECYKHVLSWSKKKFEEFAKQVRDEDFFEFIKKWGLQKITLAIENPVYSKFLLTVTNLSPKLRAIVLGLIREALLDSREILLEKIKSVKLRRGISEEDALKFITTVFDGVANSYLDQYRDKPEELLNNLERIMVESDKLMDLIKFGILDREPQQLHREV</sequence>
<dbReference type="PRINTS" id="PR00455">
    <property type="entry name" value="HTHTETR"/>
</dbReference>
<dbReference type="PANTHER" id="PTHR43479">
    <property type="entry name" value="ACREF/ENVCD OPERON REPRESSOR-RELATED"/>
    <property type="match status" value="1"/>
</dbReference>
<keyword evidence="1 2" id="KW-0238">DNA-binding</keyword>
<name>A0A832I8N4_9THEM</name>
<dbReference type="Pfam" id="PF21256">
    <property type="entry name" value="TetR_C_5-like"/>
    <property type="match status" value="1"/>
</dbReference>
<comment type="caution">
    <text evidence="4">The sequence shown here is derived from an EMBL/GenBank/DDBJ whole genome shotgun (WGS) entry which is preliminary data.</text>
</comment>
<dbReference type="InterPro" id="IPR049488">
    <property type="entry name" value="TM_1030-like_C"/>
</dbReference>
<evidence type="ECO:0000256" key="1">
    <source>
        <dbReference type="ARBA" id="ARBA00023125"/>
    </source>
</evidence>
<dbReference type="Gene3D" id="1.10.10.60">
    <property type="entry name" value="Homeodomain-like"/>
    <property type="match status" value="1"/>
</dbReference>
<dbReference type="InterPro" id="IPR023772">
    <property type="entry name" value="DNA-bd_HTH_TetR-type_CS"/>
</dbReference>
<dbReference type="Pfam" id="PF00440">
    <property type="entry name" value="TetR_N"/>
    <property type="match status" value="1"/>
</dbReference>
<dbReference type="InterPro" id="IPR036271">
    <property type="entry name" value="Tet_transcr_reg_TetR-rel_C_sf"/>
</dbReference>
<gene>
    <name evidence="4" type="ORF">ENW55_04560</name>
</gene>
<dbReference type="PROSITE" id="PS50977">
    <property type="entry name" value="HTH_TETR_2"/>
    <property type="match status" value="1"/>
</dbReference>
<dbReference type="SUPFAM" id="SSF46689">
    <property type="entry name" value="Homeodomain-like"/>
    <property type="match status" value="1"/>
</dbReference>
<dbReference type="InterPro" id="IPR009057">
    <property type="entry name" value="Homeodomain-like_sf"/>
</dbReference>
<dbReference type="AlphaFoldDB" id="A0A832I8N4"/>
<feature type="domain" description="HTH tetR-type" evidence="3">
    <location>
        <begin position="25"/>
        <end position="85"/>
    </location>
</feature>
<dbReference type="EMBL" id="DTKQ01000036">
    <property type="protein sequence ID" value="HGZ79238.1"/>
    <property type="molecule type" value="Genomic_DNA"/>
</dbReference>
<protein>
    <submittedName>
        <fullName evidence="4">TetR/AcrR family transcriptional regulator</fullName>
    </submittedName>
</protein>
<feature type="DNA-binding region" description="H-T-H motif" evidence="2">
    <location>
        <begin position="48"/>
        <end position="67"/>
    </location>
</feature>
<evidence type="ECO:0000313" key="4">
    <source>
        <dbReference type="EMBL" id="HGZ79238.1"/>
    </source>
</evidence>
<organism evidence="4">
    <name type="scientific">Pseudothermotoga hypogea</name>
    <dbReference type="NCBI Taxonomy" id="57487"/>
    <lineage>
        <taxon>Bacteria</taxon>
        <taxon>Thermotogati</taxon>
        <taxon>Thermotogota</taxon>
        <taxon>Thermotogae</taxon>
        <taxon>Thermotogales</taxon>
        <taxon>Thermotogaceae</taxon>
        <taxon>Pseudothermotoga</taxon>
    </lineage>
</organism>
<evidence type="ECO:0000256" key="2">
    <source>
        <dbReference type="PROSITE-ProRule" id="PRU00335"/>
    </source>
</evidence>
<proteinExistence type="predicted"/>
<accession>A0A832I8N4</accession>
<dbReference type="GO" id="GO:0003677">
    <property type="term" value="F:DNA binding"/>
    <property type="evidence" value="ECO:0007669"/>
    <property type="project" value="UniProtKB-UniRule"/>
</dbReference>
<dbReference type="SUPFAM" id="SSF48498">
    <property type="entry name" value="Tetracyclin repressor-like, C-terminal domain"/>
    <property type="match status" value="1"/>
</dbReference>
<dbReference type="InterPro" id="IPR050624">
    <property type="entry name" value="HTH-type_Tx_Regulator"/>
</dbReference>
<dbReference type="Gene3D" id="1.10.357.10">
    <property type="entry name" value="Tetracycline Repressor, domain 2"/>
    <property type="match status" value="1"/>
</dbReference>
<dbReference type="PANTHER" id="PTHR43479:SF11">
    <property type="entry name" value="ACREF_ENVCD OPERON REPRESSOR-RELATED"/>
    <property type="match status" value="1"/>
</dbReference>
<dbReference type="InterPro" id="IPR001647">
    <property type="entry name" value="HTH_TetR"/>
</dbReference>
<reference evidence="4" key="1">
    <citation type="journal article" date="2020" name="mSystems">
        <title>Genome- and Community-Level Interaction Insights into Carbon Utilization and Element Cycling Functions of Hydrothermarchaeota in Hydrothermal Sediment.</title>
        <authorList>
            <person name="Zhou Z."/>
            <person name="Liu Y."/>
            <person name="Xu W."/>
            <person name="Pan J."/>
            <person name="Luo Z.H."/>
            <person name="Li M."/>
        </authorList>
    </citation>
    <scope>NUCLEOTIDE SEQUENCE [LARGE SCALE GENOMIC DNA]</scope>
    <source>
        <strain evidence="4">SpSt-86</strain>
    </source>
</reference>